<feature type="domain" description="EF-hand" evidence="2">
    <location>
        <begin position="153"/>
        <end position="173"/>
    </location>
</feature>
<dbReference type="InterPro" id="IPR018247">
    <property type="entry name" value="EF_Hand_1_Ca_BS"/>
</dbReference>
<evidence type="ECO:0000259" key="2">
    <source>
        <dbReference type="PROSITE" id="PS50222"/>
    </source>
</evidence>
<dbReference type="PROSITE" id="PS50222">
    <property type="entry name" value="EF_HAND_2"/>
    <property type="match status" value="2"/>
</dbReference>
<dbReference type="EMBL" id="JAKKPZ010000255">
    <property type="protein sequence ID" value="KAI1697689.1"/>
    <property type="molecule type" value="Genomic_DNA"/>
</dbReference>
<dbReference type="PROSITE" id="PS00018">
    <property type="entry name" value="EF_HAND_1"/>
    <property type="match status" value="1"/>
</dbReference>
<dbReference type="InterPro" id="IPR002048">
    <property type="entry name" value="EF_hand_dom"/>
</dbReference>
<dbReference type="GO" id="GO:0005509">
    <property type="term" value="F:calcium ion binding"/>
    <property type="evidence" value="ECO:0007669"/>
    <property type="project" value="InterPro"/>
</dbReference>
<gene>
    <name evidence="3" type="ORF">DdX_18344</name>
</gene>
<dbReference type="CDD" id="cd00051">
    <property type="entry name" value="EFh"/>
    <property type="match status" value="1"/>
</dbReference>
<organism evidence="3 4">
    <name type="scientific">Ditylenchus destructor</name>
    <dbReference type="NCBI Taxonomy" id="166010"/>
    <lineage>
        <taxon>Eukaryota</taxon>
        <taxon>Metazoa</taxon>
        <taxon>Ecdysozoa</taxon>
        <taxon>Nematoda</taxon>
        <taxon>Chromadorea</taxon>
        <taxon>Rhabditida</taxon>
        <taxon>Tylenchina</taxon>
        <taxon>Tylenchomorpha</taxon>
        <taxon>Sphaerularioidea</taxon>
        <taxon>Anguinidae</taxon>
        <taxon>Anguininae</taxon>
        <taxon>Ditylenchus</taxon>
    </lineage>
</organism>
<name>A0AAD4MK19_9BILA</name>
<dbReference type="InterPro" id="IPR011992">
    <property type="entry name" value="EF-hand-dom_pair"/>
</dbReference>
<accession>A0AAD4MK19</accession>
<dbReference type="Pfam" id="PF13202">
    <property type="entry name" value="EF-hand_5"/>
    <property type="match status" value="2"/>
</dbReference>
<keyword evidence="1" id="KW-0106">Calcium</keyword>
<dbReference type="SUPFAM" id="SSF47473">
    <property type="entry name" value="EF-hand"/>
    <property type="match status" value="1"/>
</dbReference>
<comment type="caution">
    <text evidence="3">The sequence shown here is derived from an EMBL/GenBank/DDBJ whole genome shotgun (WGS) entry which is preliminary data.</text>
</comment>
<keyword evidence="4" id="KW-1185">Reference proteome</keyword>
<protein>
    <recommendedName>
        <fullName evidence="2">EF-hand domain-containing protein</fullName>
    </recommendedName>
</protein>
<dbReference type="AlphaFoldDB" id="A0AAD4MK19"/>
<dbReference type="Proteomes" id="UP001201812">
    <property type="component" value="Unassembled WGS sequence"/>
</dbReference>
<evidence type="ECO:0000313" key="4">
    <source>
        <dbReference type="Proteomes" id="UP001201812"/>
    </source>
</evidence>
<sequence length="173" mass="19835">MFNIGFLTSTLRSKRFSIFSQVYKLKVNGECCGMRHVFHGCCGKGRCNFLCCNCDETSQGYCDVCCQHGDDCNWRTQPCCVWKKDDPKRCCRGSQNIFLDPPKKETLDIKTRNILAREHALSMFKEIDTNQDGRIDISEAKSYLGREVTPEEFSTVDINHNGFIDPHELDDTL</sequence>
<dbReference type="Gene3D" id="1.10.238.10">
    <property type="entry name" value="EF-hand"/>
    <property type="match status" value="1"/>
</dbReference>
<reference evidence="3" key="1">
    <citation type="submission" date="2022-01" db="EMBL/GenBank/DDBJ databases">
        <title>Genome Sequence Resource for Two Populations of Ditylenchus destructor, the Migratory Endoparasitic Phytonematode.</title>
        <authorList>
            <person name="Zhang H."/>
            <person name="Lin R."/>
            <person name="Xie B."/>
        </authorList>
    </citation>
    <scope>NUCLEOTIDE SEQUENCE</scope>
    <source>
        <strain evidence="3">BazhouSP</strain>
    </source>
</reference>
<proteinExistence type="predicted"/>
<evidence type="ECO:0000256" key="1">
    <source>
        <dbReference type="ARBA" id="ARBA00022837"/>
    </source>
</evidence>
<evidence type="ECO:0000313" key="3">
    <source>
        <dbReference type="EMBL" id="KAI1697689.1"/>
    </source>
</evidence>
<feature type="domain" description="EF-hand" evidence="2">
    <location>
        <begin position="115"/>
        <end position="150"/>
    </location>
</feature>